<dbReference type="EMBL" id="LT840185">
    <property type="protein sequence ID" value="SMF61070.1"/>
    <property type="molecule type" value="Genomic_DNA"/>
</dbReference>
<dbReference type="OrthoDB" id="7363783at2"/>
<evidence type="ECO:0000313" key="1">
    <source>
        <dbReference type="EMBL" id="SMF61070.1"/>
    </source>
</evidence>
<dbReference type="Proteomes" id="UP000192934">
    <property type="component" value="Chromosome I"/>
</dbReference>
<name>A0A1X7FYL2_9SPHN</name>
<protein>
    <submittedName>
        <fullName evidence="1">Uncharacterized protein</fullName>
    </submittedName>
</protein>
<organism evidence="1 2">
    <name type="scientific">Allosphingosinicella indica</name>
    <dbReference type="NCBI Taxonomy" id="941907"/>
    <lineage>
        <taxon>Bacteria</taxon>
        <taxon>Pseudomonadati</taxon>
        <taxon>Pseudomonadota</taxon>
        <taxon>Alphaproteobacteria</taxon>
        <taxon>Sphingomonadales</taxon>
        <taxon>Sphingomonadaceae</taxon>
        <taxon>Allosphingosinicella</taxon>
    </lineage>
</organism>
<sequence>MGHTARNRVSRLSDWELWACAHHMVERHGEDALCQAAQRADALLNRGDTGGYRTWCNIMAKAEELLAPPGPAH</sequence>
<evidence type="ECO:0000313" key="2">
    <source>
        <dbReference type="Proteomes" id="UP000192934"/>
    </source>
</evidence>
<dbReference type="AlphaFoldDB" id="A0A1X7FYL2"/>
<gene>
    <name evidence="1" type="ORF">SAMN06295910_0108</name>
</gene>
<proteinExistence type="predicted"/>
<accession>A0A1X7FYL2</accession>
<reference evidence="2" key="1">
    <citation type="submission" date="2017-04" db="EMBL/GenBank/DDBJ databases">
        <authorList>
            <person name="Varghese N."/>
            <person name="Submissions S."/>
        </authorList>
    </citation>
    <scope>NUCLEOTIDE SEQUENCE [LARGE SCALE GENOMIC DNA]</scope>
    <source>
        <strain evidence="2">Dd16</strain>
    </source>
</reference>
<keyword evidence="2" id="KW-1185">Reference proteome</keyword>
<dbReference type="STRING" id="941907.SAMN06295910_0108"/>